<sequence>MVNALPTIGFCGLGAMGGGMACNLAKEGFPIQGFDVYPPSMDKLVAAGGTSSKSPAEAAKGKEFLILMVVNDKQADSVLFDGGAIEAMDKGKTVMLCSTVPPVYLKTLREHIDSVGRSDLKLLDCPVSGGSIRAAAGTLSIFSSGPDEDLDHADVVLKAMSDPLYRIKGGISMGQVAKMCHQHQAATNIIMASEAMGLAAAVGLNTQEVYDKVCKSIGRSWMFENRGPHMLANDYHTVHSATTIILKDATIVTNHAKSAFFPLPLENMAEQLYIQGCHAGFAKDDDAGLCRMFMPSPTLVGELTTSAATTEGKYGVTVDDIINLMAGVELASTRECMAFAKFVGLDLELLLDIINKGAGASNTYEKTASAMVKAGLVNFKPIADAAEIRDKLEASIKKTEAFHQYLPMSSAALQELNYYL</sequence>
<feature type="domain" description="3-hydroxyisobutyrate dehydrogenase-like NAD-binding" evidence="2">
    <location>
        <begin position="174"/>
        <end position="291"/>
    </location>
</feature>
<evidence type="ECO:0000259" key="2">
    <source>
        <dbReference type="Pfam" id="PF14833"/>
    </source>
</evidence>
<feature type="domain" description="6-phosphogluconate dehydrogenase NADP-binding" evidence="1">
    <location>
        <begin position="7"/>
        <end position="162"/>
    </location>
</feature>
<dbReference type="RefSeq" id="XP_064769044.1">
    <property type="nucleotide sequence ID" value="XM_064909708.1"/>
</dbReference>
<dbReference type="InterPro" id="IPR008927">
    <property type="entry name" value="6-PGluconate_DH-like_C_sf"/>
</dbReference>
<reference evidence="3 4" key="1">
    <citation type="submission" date="2024-03" db="EMBL/GenBank/DDBJ databases">
        <title>Genome-scale model development and genomic sequencing of the oleaginous clade Lipomyces.</title>
        <authorList>
            <consortium name="Lawrence Berkeley National Laboratory"/>
            <person name="Czajka J.J."/>
            <person name="Han Y."/>
            <person name="Kim J."/>
            <person name="Mondo S.J."/>
            <person name="Hofstad B.A."/>
            <person name="Robles A."/>
            <person name="Haridas S."/>
            <person name="Riley R."/>
            <person name="LaButti K."/>
            <person name="Pangilinan J."/>
            <person name="Andreopoulos W."/>
            <person name="Lipzen A."/>
            <person name="Yan J."/>
            <person name="Wang M."/>
            <person name="Ng V."/>
            <person name="Grigoriev I.V."/>
            <person name="Spatafora J.W."/>
            <person name="Magnuson J.K."/>
            <person name="Baker S.E."/>
            <person name="Pomraning K.R."/>
        </authorList>
    </citation>
    <scope>NUCLEOTIDE SEQUENCE [LARGE SCALE GENOMIC DNA]</scope>
    <source>
        <strain evidence="3 4">Phaff 52-87</strain>
    </source>
</reference>
<dbReference type="EMBL" id="JBBJBU010000004">
    <property type="protein sequence ID" value="KAK7206011.1"/>
    <property type="molecule type" value="Genomic_DNA"/>
</dbReference>
<dbReference type="Proteomes" id="UP001498771">
    <property type="component" value="Unassembled WGS sequence"/>
</dbReference>
<dbReference type="Pfam" id="PF14833">
    <property type="entry name" value="NAD_binding_11"/>
    <property type="match status" value="2"/>
</dbReference>
<dbReference type="SUPFAM" id="SSF51735">
    <property type="entry name" value="NAD(P)-binding Rossmann-fold domains"/>
    <property type="match status" value="1"/>
</dbReference>
<evidence type="ECO:0000313" key="4">
    <source>
        <dbReference type="Proteomes" id="UP001498771"/>
    </source>
</evidence>
<dbReference type="Gene3D" id="1.10.1040.10">
    <property type="entry name" value="N-(1-d-carboxylethyl)-l-norvaline Dehydrogenase, domain 2"/>
    <property type="match status" value="2"/>
</dbReference>
<name>A0ABR1F844_9ASCO</name>
<dbReference type="PANTHER" id="PTHR43060">
    <property type="entry name" value="3-HYDROXYISOBUTYRATE DEHYDROGENASE-LIKE 1, MITOCHONDRIAL-RELATED"/>
    <property type="match status" value="1"/>
</dbReference>
<protein>
    <submittedName>
        <fullName evidence="3">NAD binding domain of 6-phosphogluconate dehydrogenase-domain-containing protein</fullName>
    </submittedName>
</protein>
<gene>
    <name evidence="3" type="ORF">BZA70DRAFT_150926</name>
</gene>
<dbReference type="InterPro" id="IPR036291">
    <property type="entry name" value="NAD(P)-bd_dom_sf"/>
</dbReference>
<dbReference type="PANTHER" id="PTHR43060:SF17">
    <property type="entry name" value="L-THREONATE DEHYDROGENASE"/>
    <property type="match status" value="1"/>
</dbReference>
<dbReference type="InterPro" id="IPR013328">
    <property type="entry name" value="6PGD_dom2"/>
</dbReference>
<dbReference type="GeneID" id="90035220"/>
<dbReference type="InterPro" id="IPR006115">
    <property type="entry name" value="6PGDH_NADP-bd"/>
</dbReference>
<organism evidence="3 4">
    <name type="scientific">Myxozyma melibiosi</name>
    <dbReference type="NCBI Taxonomy" id="54550"/>
    <lineage>
        <taxon>Eukaryota</taxon>
        <taxon>Fungi</taxon>
        <taxon>Dikarya</taxon>
        <taxon>Ascomycota</taxon>
        <taxon>Saccharomycotina</taxon>
        <taxon>Lipomycetes</taxon>
        <taxon>Lipomycetales</taxon>
        <taxon>Lipomycetaceae</taxon>
        <taxon>Myxozyma</taxon>
    </lineage>
</organism>
<feature type="domain" description="3-hydroxyisobutyrate dehydrogenase-like NAD-binding" evidence="2">
    <location>
        <begin position="321"/>
        <end position="375"/>
    </location>
</feature>
<dbReference type="SUPFAM" id="SSF48179">
    <property type="entry name" value="6-phosphogluconate dehydrogenase C-terminal domain-like"/>
    <property type="match status" value="2"/>
</dbReference>
<dbReference type="Pfam" id="PF03446">
    <property type="entry name" value="NAD_binding_2"/>
    <property type="match status" value="1"/>
</dbReference>
<keyword evidence="4" id="KW-1185">Reference proteome</keyword>
<evidence type="ECO:0000259" key="1">
    <source>
        <dbReference type="Pfam" id="PF03446"/>
    </source>
</evidence>
<proteinExistence type="predicted"/>
<comment type="caution">
    <text evidence="3">The sequence shown here is derived from an EMBL/GenBank/DDBJ whole genome shotgun (WGS) entry which is preliminary data.</text>
</comment>
<dbReference type="InterPro" id="IPR029154">
    <property type="entry name" value="HIBADH-like_NADP-bd"/>
</dbReference>
<evidence type="ECO:0000313" key="3">
    <source>
        <dbReference type="EMBL" id="KAK7206011.1"/>
    </source>
</evidence>
<accession>A0ABR1F844</accession>
<dbReference type="Gene3D" id="3.40.50.720">
    <property type="entry name" value="NAD(P)-binding Rossmann-like Domain"/>
    <property type="match status" value="1"/>
</dbReference>